<dbReference type="PANTHER" id="PTHR43142:SF1">
    <property type="entry name" value="CARBOXYLIC ESTER HYDROLASE"/>
    <property type="match status" value="1"/>
</dbReference>
<dbReference type="Proteomes" id="UP000279307">
    <property type="component" value="Chromosome 6"/>
</dbReference>
<evidence type="ECO:0000256" key="5">
    <source>
        <dbReference type="ARBA" id="ARBA00023180"/>
    </source>
</evidence>
<keyword evidence="4" id="KW-1015">Disulfide bond</keyword>
<comment type="caution">
    <text evidence="8">The sequence shown here is derived from an EMBL/GenBank/DDBJ whole genome shotgun (WGS) entry which is preliminary data.</text>
</comment>
<feature type="domain" description="Carboxylesterase type B" evidence="7">
    <location>
        <begin position="595"/>
        <end position="1106"/>
    </location>
</feature>
<keyword evidence="2" id="KW-0719">Serine esterase</keyword>
<dbReference type="GO" id="GO:0052689">
    <property type="term" value="F:carboxylic ester hydrolase activity"/>
    <property type="evidence" value="ECO:0007669"/>
    <property type="project" value="UniProtKB-KW"/>
</dbReference>
<evidence type="ECO:0000256" key="2">
    <source>
        <dbReference type="ARBA" id="ARBA00022487"/>
    </source>
</evidence>
<evidence type="ECO:0000313" key="8">
    <source>
        <dbReference type="EMBL" id="RLU22079.1"/>
    </source>
</evidence>
<dbReference type="EMBL" id="QOIP01000006">
    <property type="protein sequence ID" value="RLU22079.1"/>
    <property type="molecule type" value="Genomic_DNA"/>
</dbReference>
<feature type="compositionally biased region" description="Basic residues" evidence="6">
    <location>
        <begin position="1128"/>
        <end position="1146"/>
    </location>
</feature>
<dbReference type="InterPro" id="IPR019819">
    <property type="entry name" value="Carboxylesterase_B_CS"/>
</dbReference>
<evidence type="ECO:0000313" key="9">
    <source>
        <dbReference type="Proteomes" id="UP000279307"/>
    </source>
</evidence>
<reference evidence="8 9" key="1">
    <citation type="journal article" date="2018" name="Genome Res.">
        <title>The genomic architecture and molecular evolution of ant odorant receptors.</title>
        <authorList>
            <person name="McKenzie S.K."/>
            <person name="Kronauer D.J.C."/>
        </authorList>
    </citation>
    <scope>NUCLEOTIDE SEQUENCE [LARGE SCALE GENOMIC DNA]</scope>
    <source>
        <strain evidence="8">Clonal line C1</strain>
    </source>
</reference>
<sequence length="1146" mass="128949">MRAILGSYYSTMDRPVVTVKQGKLQGVLEENVLDGSHYFAFKGIPFAAPPVGKLRFQDPKPPAAWDGIRDASENGNISLQIDLLTKTVIGDEDCLYLNVYVPHSIYGTTRIPVMVWVHGGGNLLGSGSDINQQPDYLLAKEVIVVLITYRLGALGFLKLGHETACGNQGLKDQIAALKWLRENIQVFGGDPENITVFGNSSGAVCVHLLMLSPLSKGLFHKAILQSTISTCISSIKETQQEVIPFKLASLLGIDSKDSEEIVEFLRKIPADQIVNAQWQFIPLKERYGMNLPFTPVVDSDVKIPLFPRPLYQLLNDDNDIPIIVGNTSHEYIFHLDSIEPDPSEKTLKMLYEDLPNHVRQVRSLQDPVKIVQLTERIKQWYFNGKPCTKNSVSSIIQCMSDIYLNIPIIEFVNSRRKRKEAVTYFYKFSYVGNQTTTKQIMLGNKVIMYGAAHGDEISHLFYTPQSVNDPQPPAIGTKDRKVVEAITSMWTNFAKTGNPTSVIDQNVTTTWLPATADALNYLEINDALQCATITDYTNIFQEDSDDYHLNKLEICVRDEVITKPPGRRIEIMTIERNDIRMRAMSDSYYYSTMNQPVVTVKQGKLQGVLQKNVLGSHYFAFKGIPFAAPPVGKLRFQDPEPPASWDGIRDASENGNVCSQLELLTKTVIGDEDCLYLNVYVPHSIYGTTRNPVMVWIHGGAFLIGSGSDINQRLDYLLAKEVIAVSINYRLGAFGFLKLGHEAASGNQGLKDQIVALKWVKENIQIFGGDPENITVFGSSSGAACVHLLMLSPLSKGLFHKAILQSTISTCSWAIKETQQEVISFKLASVLGNDSKDPEEIIEFLRKIPADQIVKAQYRFLTRKDMYSFNLPLTPVIDSDVKKPLFPRPIHQLLNDDNDIPIIVGYTTHEYILYLDDFSEKNLKMLYEDLPNHVRKVRKLQDPVKTAQLMKRIKQWYFNGKPCTGNSVLFIIQCMDAIYLNIPVIEFINSRRKRKEAVTYFYKFSYVGNQTTTKQIMLGNKLAMIGAAHDDELSYLFYIPIYKVNDPKPPAIGTKDRKVLEALTSMWTNFAKTGNPTSVIDQNVTTTWLPATADALNYLEINDALQCAKITDYTNIFQESDYTERKEKGRKGKTNIRTIHGPKGRL</sequence>
<evidence type="ECO:0000259" key="7">
    <source>
        <dbReference type="Pfam" id="PF00135"/>
    </source>
</evidence>
<gene>
    <name evidence="8" type="ORF">DMN91_006459</name>
</gene>
<dbReference type="SUPFAM" id="SSF53474">
    <property type="entry name" value="alpha/beta-Hydrolases"/>
    <property type="match status" value="2"/>
</dbReference>
<dbReference type="PROSITE" id="PS00122">
    <property type="entry name" value="CARBOXYLESTERASE_B_1"/>
    <property type="match status" value="2"/>
</dbReference>
<keyword evidence="3" id="KW-0378">Hydrolase</keyword>
<evidence type="ECO:0000256" key="3">
    <source>
        <dbReference type="ARBA" id="ARBA00022801"/>
    </source>
</evidence>
<dbReference type="InterPro" id="IPR029058">
    <property type="entry name" value="AB_hydrolase_fold"/>
</dbReference>
<accession>A0A3L8DQ94</accession>
<dbReference type="AlphaFoldDB" id="A0A3L8DQ94"/>
<feature type="domain" description="Carboxylesterase type B" evidence="7">
    <location>
        <begin position="14"/>
        <end position="529"/>
    </location>
</feature>
<feature type="region of interest" description="Disordered" evidence="6">
    <location>
        <begin position="1124"/>
        <end position="1146"/>
    </location>
</feature>
<dbReference type="OrthoDB" id="19653at2759"/>
<dbReference type="Pfam" id="PF00135">
    <property type="entry name" value="COesterase"/>
    <property type="match status" value="2"/>
</dbReference>
<evidence type="ECO:0000256" key="6">
    <source>
        <dbReference type="SAM" id="MobiDB-lite"/>
    </source>
</evidence>
<dbReference type="InterPro" id="IPR019826">
    <property type="entry name" value="Carboxylesterase_B_AS"/>
</dbReference>
<protein>
    <recommendedName>
        <fullName evidence="7">Carboxylesterase type B domain-containing protein</fullName>
    </recommendedName>
</protein>
<dbReference type="FunFam" id="3.40.50.1820:FF:000092">
    <property type="entry name" value="Carboxylic ester hydrolase"/>
    <property type="match status" value="2"/>
</dbReference>
<dbReference type="PROSITE" id="PS00941">
    <property type="entry name" value="CARBOXYLESTERASE_B_2"/>
    <property type="match status" value="2"/>
</dbReference>
<dbReference type="InterPro" id="IPR002018">
    <property type="entry name" value="CarbesteraseB"/>
</dbReference>
<dbReference type="Gene3D" id="3.40.50.1820">
    <property type="entry name" value="alpha/beta hydrolase"/>
    <property type="match status" value="2"/>
</dbReference>
<proteinExistence type="inferred from homology"/>
<comment type="similarity">
    <text evidence="1">Belongs to the type-B carboxylesterase/lipase family.</text>
</comment>
<name>A0A3L8DQ94_OOCBI</name>
<evidence type="ECO:0000256" key="4">
    <source>
        <dbReference type="ARBA" id="ARBA00023157"/>
    </source>
</evidence>
<keyword evidence="5" id="KW-0325">Glycoprotein</keyword>
<organism evidence="8 9">
    <name type="scientific">Ooceraea biroi</name>
    <name type="common">Clonal raider ant</name>
    <name type="synonym">Cerapachys biroi</name>
    <dbReference type="NCBI Taxonomy" id="2015173"/>
    <lineage>
        <taxon>Eukaryota</taxon>
        <taxon>Metazoa</taxon>
        <taxon>Ecdysozoa</taxon>
        <taxon>Arthropoda</taxon>
        <taxon>Hexapoda</taxon>
        <taxon>Insecta</taxon>
        <taxon>Pterygota</taxon>
        <taxon>Neoptera</taxon>
        <taxon>Endopterygota</taxon>
        <taxon>Hymenoptera</taxon>
        <taxon>Apocrita</taxon>
        <taxon>Aculeata</taxon>
        <taxon>Formicoidea</taxon>
        <taxon>Formicidae</taxon>
        <taxon>Dorylinae</taxon>
        <taxon>Ooceraea</taxon>
    </lineage>
</organism>
<evidence type="ECO:0000256" key="1">
    <source>
        <dbReference type="ARBA" id="ARBA00005964"/>
    </source>
</evidence>
<dbReference type="PANTHER" id="PTHR43142">
    <property type="entry name" value="CARBOXYLIC ESTER HYDROLASE"/>
    <property type="match status" value="1"/>
</dbReference>